<dbReference type="EMBL" id="FUXC01000011">
    <property type="protein sequence ID" value="SJZ96987.1"/>
    <property type="molecule type" value="Genomic_DNA"/>
</dbReference>
<evidence type="ECO:0000313" key="2">
    <source>
        <dbReference type="Proteomes" id="UP000190395"/>
    </source>
</evidence>
<gene>
    <name evidence="1" type="ORF">SAMN02745152_01795</name>
</gene>
<dbReference type="Proteomes" id="UP000190395">
    <property type="component" value="Unassembled WGS sequence"/>
</dbReference>
<protein>
    <submittedName>
        <fullName evidence="1">Uncharacterized protein</fullName>
    </submittedName>
</protein>
<keyword evidence="2" id="KW-1185">Reference proteome</keyword>
<dbReference type="OrthoDB" id="9931964at2"/>
<sequence length="120" mass="13519">MTGYDKIAILLAELGNGAREAVLEKLNFSSEQLKKISAATKKLRSYDGKIYNPKDKSQVNREIAVLEELKSFGELRGIYKDVPHGFIKTAASEEEKFRQSVMENPEAIAQALEKWLKSDD</sequence>
<reference evidence="1 2" key="1">
    <citation type="submission" date="2017-02" db="EMBL/GenBank/DDBJ databases">
        <authorList>
            <person name="Peterson S.W."/>
        </authorList>
    </citation>
    <scope>NUCLEOTIDE SEQUENCE [LARGE SCALE GENOMIC DNA]</scope>
    <source>
        <strain evidence="1 2">ATCC BAA-909</strain>
    </source>
</reference>
<proteinExistence type="predicted"/>
<dbReference type="AlphaFoldDB" id="A0A1T4Q0C9"/>
<dbReference type="RefSeq" id="WP_078931526.1">
    <property type="nucleotide sequence ID" value="NZ_CAMCOW010000005.1"/>
</dbReference>
<organism evidence="1 2">
    <name type="scientific">Treponema berlinense</name>
    <dbReference type="NCBI Taxonomy" id="225004"/>
    <lineage>
        <taxon>Bacteria</taxon>
        <taxon>Pseudomonadati</taxon>
        <taxon>Spirochaetota</taxon>
        <taxon>Spirochaetia</taxon>
        <taxon>Spirochaetales</taxon>
        <taxon>Treponemataceae</taxon>
        <taxon>Treponema</taxon>
    </lineage>
</organism>
<accession>A0A1T4Q0C9</accession>
<dbReference type="GeneID" id="303368023"/>
<name>A0A1T4Q0C9_9SPIR</name>
<evidence type="ECO:0000313" key="1">
    <source>
        <dbReference type="EMBL" id="SJZ96987.1"/>
    </source>
</evidence>